<evidence type="ECO:0000313" key="1">
    <source>
        <dbReference type="Proteomes" id="UP000515153"/>
    </source>
</evidence>
<dbReference type="InterPro" id="IPR029021">
    <property type="entry name" value="Prot-tyrosine_phosphatase-like"/>
</dbReference>
<reference evidence="1 2" key="1">
    <citation type="journal article" date="2019" name="Mol. Biol. Evol.">
        <title>Blast fungal genomes show frequent chromosomal changes, gene gains and losses, and effector gene turnover.</title>
        <authorList>
            <person name="Gomez Luciano L.B."/>
            <person name="Jason Tsai I."/>
            <person name="Chuma I."/>
            <person name="Tosa Y."/>
            <person name="Chen Y.H."/>
            <person name="Li J.Y."/>
            <person name="Li M.Y."/>
            <person name="Jade Lu M.Y."/>
            <person name="Nakayashiki H."/>
            <person name="Li W.H."/>
        </authorList>
    </citation>
    <scope>NUCLEOTIDE SEQUENCE [LARGE SCALE GENOMIC DNA]</scope>
    <source>
        <strain evidence="1 2">NI907</strain>
    </source>
</reference>
<dbReference type="GeneID" id="41961312"/>
<reference evidence="2" key="3">
    <citation type="submission" date="2025-08" db="UniProtKB">
        <authorList>
            <consortium name="RefSeq"/>
        </authorList>
    </citation>
    <scope>IDENTIFICATION</scope>
    <source>
        <strain evidence="2">NI907</strain>
    </source>
</reference>
<dbReference type="InterPro" id="IPR026893">
    <property type="entry name" value="Tyr/Ser_Pase_IphP-type"/>
</dbReference>
<protein>
    <recommendedName>
        <fullName evidence="3">Tyrosine specific protein phosphatases domain-containing protein</fullName>
    </recommendedName>
</protein>
<dbReference type="InterPro" id="IPR016130">
    <property type="entry name" value="Tyr_Pase_AS"/>
</dbReference>
<dbReference type="Pfam" id="PF13350">
    <property type="entry name" value="Y_phosphatase3"/>
    <property type="match status" value="1"/>
</dbReference>
<dbReference type="GO" id="GO:0004721">
    <property type="term" value="F:phosphoprotein phosphatase activity"/>
    <property type="evidence" value="ECO:0007669"/>
    <property type="project" value="InterPro"/>
</dbReference>
<evidence type="ECO:0008006" key="3">
    <source>
        <dbReference type="Google" id="ProtNLM"/>
    </source>
</evidence>
<organism evidence="1 2">
    <name type="scientific">Pyricularia grisea</name>
    <name type="common">Crabgrass-specific blast fungus</name>
    <name type="synonym">Magnaporthe grisea</name>
    <dbReference type="NCBI Taxonomy" id="148305"/>
    <lineage>
        <taxon>Eukaryota</taxon>
        <taxon>Fungi</taxon>
        <taxon>Dikarya</taxon>
        <taxon>Ascomycota</taxon>
        <taxon>Pezizomycotina</taxon>
        <taxon>Sordariomycetes</taxon>
        <taxon>Sordariomycetidae</taxon>
        <taxon>Magnaporthales</taxon>
        <taxon>Pyriculariaceae</taxon>
        <taxon>Pyricularia</taxon>
    </lineage>
</organism>
<reference evidence="2" key="2">
    <citation type="submission" date="2019-10" db="EMBL/GenBank/DDBJ databases">
        <authorList>
            <consortium name="NCBI Genome Project"/>
        </authorList>
    </citation>
    <scope>NUCLEOTIDE SEQUENCE</scope>
    <source>
        <strain evidence="2">NI907</strain>
    </source>
</reference>
<dbReference type="SUPFAM" id="SSF52799">
    <property type="entry name" value="(Phosphotyrosine protein) phosphatases II"/>
    <property type="match status" value="1"/>
</dbReference>
<dbReference type="RefSeq" id="XP_030983154.1">
    <property type="nucleotide sequence ID" value="XM_031126403.1"/>
</dbReference>
<proteinExistence type="predicted"/>
<accession>A0A6P8B823</accession>
<evidence type="ECO:0000313" key="2">
    <source>
        <dbReference type="RefSeq" id="XP_030983154.1"/>
    </source>
</evidence>
<gene>
    <name evidence="2" type="ORF">PgNI_06379</name>
</gene>
<dbReference type="PANTHER" id="PTHR31126">
    <property type="entry name" value="TYROSINE-PROTEIN PHOSPHATASE"/>
    <property type="match status" value="1"/>
</dbReference>
<dbReference type="PROSITE" id="PS00383">
    <property type="entry name" value="TYR_PHOSPHATASE_1"/>
    <property type="match status" value="1"/>
</dbReference>
<name>A0A6P8B823_PYRGI</name>
<dbReference type="KEGG" id="pgri:PgNI_06379"/>
<dbReference type="Proteomes" id="UP000515153">
    <property type="component" value="Chromosome I"/>
</dbReference>
<dbReference type="AlphaFoldDB" id="A0A6P8B823"/>
<dbReference type="Gene3D" id="3.90.190.10">
    <property type="entry name" value="Protein tyrosine phosphatase superfamily"/>
    <property type="match status" value="1"/>
</dbReference>
<keyword evidence="1" id="KW-1185">Reference proteome</keyword>
<sequence>MTPTPTPKEVLATLSETDIRTPIPPSALLSTISSPPFVALPGTFNTRDLGLIPSSTLRPSLVYRSGALSHLAATPDGPTVLATGLGVKHVFDLRSEREHHADPDPEVPGVRNSWLPTADKDASLDLADFVDGEGEAGYVKMYLDVLNVYREPFKAVLEHIRDVPDEPLLFHCTAGRDRTGVLSGLIMSLAGQDPEVVAFDFMLSRIGKEPAREMLLAFVMKSTGAADLEAPGLYNLVSLRRSCWDAFVNEVQQKYGGFDGYARSVLGFTDHDLGLIKKNLVLERKP</sequence>
<dbReference type="PANTHER" id="PTHR31126:SF73">
    <property type="entry name" value="TYROSINE SPECIFIC PROTEIN PHOSPHATASES DOMAIN-CONTAINING PROTEIN"/>
    <property type="match status" value="1"/>
</dbReference>